<keyword evidence="2" id="KW-0820">tRNA-binding</keyword>
<proteinExistence type="inferred from homology"/>
<dbReference type="SUPFAM" id="SSF53178">
    <property type="entry name" value="Peptidyl-tRNA hydrolase-like"/>
    <property type="match status" value="1"/>
</dbReference>
<evidence type="ECO:0000256" key="5">
    <source>
        <dbReference type="ARBA" id="ARBA00038063"/>
    </source>
</evidence>
<evidence type="ECO:0000256" key="4">
    <source>
        <dbReference type="ARBA" id="ARBA00022884"/>
    </source>
</evidence>
<evidence type="ECO:0000256" key="1">
    <source>
        <dbReference type="ARBA" id="ARBA00013260"/>
    </source>
</evidence>
<keyword evidence="3" id="KW-0378">Hydrolase</keyword>
<dbReference type="InterPro" id="IPR018171">
    <property type="entry name" value="Pept_tRNA_hydro_CS"/>
</dbReference>
<dbReference type="InterPro" id="IPR036416">
    <property type="entry name" value="Pept_tRNA_hydro_sf"/>
</dbReference>
<evidence type="ECO:0000256" key="3">
    <source>
        <dbReference type="ARBA" id="ARBA00022801"/>
    </source>
</evidence>
<dbReference type="EMBL" id="CAEZTS010000238">
    <property type="protein sequence ID" value="CAB4596141.1"/>
    <property type="molecule type" value="Genomic_DNA"/>
</dbReference>
<dbReference type="AlphaFoldDB" id="A0A6J6G4M6"/>
<comment type="similarity">
    <text evidence="5">Belongs to the PTH family.</text>
</comment>
<sequence>MGLLGRSGDSTRAKSSAFDALVIGLGNPGKQYARTRHNVGEEVVVELARRGGESLKAGRDNALVAEVRLGTKRAVLAFPTTFMNESGQAVRKLVKRYGFAGHEGLIVVQDELDLPPGTVRLKVGGGLGGHNGLRSITSHMGTQDYVRVRIGVGKPPNKEQGADHVLKKVPAAERQLLDVAVNVAADAVESILDIGIDAAMNKFNSL</sequence>
<dbReference type="InterPro" id="IPR001328">
    <property type="entry name" value="Pept_tRNA_hydro"/>
</dbReference>
<dbReference type="Pfam" id="PF01195">
    <property type="entry name" value="Pept_tRNA_hydro"/>
    <property type="match status" value="1"/>
</dbReference>
<gene>
    <name evidence="6" type="ORF">UFOPK1722_01908</name>
</gene>
<dbReference type="GO" id="GO:0000049">
    <property type="term" value="F:tRNA binding"/>
    <property type="evidence" value="ECO:0007669"/>
    <property type="project" value="UniProtKB-KW"/>
</dbReference>
<dbReference type="PANTHER" id="PTHR17224:SF1">
    <property type="entry name" value="PEPTIDYL-TRNA HYDROLASE"/>
    <property type="match status" value="1"/>
</dbReference>
<dbReference type="EC" id="3.1.1.29" evidence="1"/>
<dbReference type="PANTHER" id="PTHR17224">
    <property type="entry name" value="PEPTIDYL-TRNA HYDROLASE"/>
    <property type="match status" value="1"/>
</dbReference>
<dbReference type="NCBIfam" id="TIGR00447">
    <property type="entry name" value="pth"/>
    <property type="match status" value="1"/>
</dbReference>
<dbReference type="Gene3D" id="3.40.50.1470">
    <property type="entry name" value="Peptidyl-tRNA hydrolase"/>
    <property type="match status" value="1"/>
</dbReference>
<dbReference type="CDD" id="cd00462">
    <property type="entry name" value="PTH"/>
    <property type="match status" value="1"/>
</dbReference>
<evidence type="ECO:0000256" key="2">
    <source>
        <dbReference type="ARBA" id="ARBA00022555"/>
    </source>
</evidence>
<evidence type="ECO:0000313" key="6">
    <source>
        <dbReference type="EMBL" id="CAB4596141.1"/>
    </source>
</evidence>
<name>A0A6J6G4M6_9ZZZZ</name>
<dbReference type="PROSITE" id="PS01196">
    <property type="entry name" value="PEPT_TRNA_HYDROL_2"/>
    <property type="match status" value="1"/>
</dbReference>
<organism evidence="6">
    <name type="scientific">freshwater metagenome</name>
    <dbReference type="NCBI Taxonomy" id="449393"/>
    <lineage>
        <taxon>unclassified sequences</taxon>
        <taxon>metagenomes</taxon>
        <taxon>ecological metagenomes</taxon>
    </lineage>
</organism>
<dbReference type="FunFam" id="3.40.50.1470:FF:000001">
    <property type="entry name" value="Peptidyl-tRNA hydrolase"/>
    <property type="match status" value="1"/>
</dbReference>
<accession>A0A6J6G4M6</accession>
<reference evidence="6" key="1">
    <citation type="submission" date="2020-05" db="EMBL/GenBank/DDBJ databases">
        <authorList>
            <person name="Chiriac C."/>
            <person name="Salcher M."/>
            <person name="Ghai R."/>
            <person name="Kavagutti S V."/>
        </authorList>
    </citation>
    <scope>NUCLEOTIDE SEQUENCE</scope>
</reference>
<protein>
    <recommendedName>
        <fullName evidence="1">peptidyl-tRNA hydrolase</fullName>
        <ecNumber evidence="1">3.1.1.29</ecNumber>
    </recommendedName>
</protein>
<keyword evidence="4" id="KW-0694">RNA-binding</keyword>
<dbReference type="HAMAP" id="MF_00083">
    <property type="entry name" value="Pept_tRNA_hydro_bact"/>
    <property type="match status" value="1"/>
</dbReference>
<dbReference type="GO" id="GO:0004045">
    <property type="term" value="F:peptidyl-tRNA hydrolase activity"/>
    <property type="evidence" value="ECO:0007669"/>
    <property type="project" value="UniProtKB-EC"/>
</dbReference>